<accession>A0A081N0L6</accession>
<dbReference type="Proteomes" id="UP000028006">
    <property type="component" value="Unassembled WGS sequence"/>
</dbReference>
<dbReference type="AlphaFoldDB" id="A0A081N0L6"/>
<organism evidence="1 2">
    <name type="scientific">Endozoicomonas montiporae</name>
    <dbReference type="NCBI Taxonomy" id="1027273"/>
    <lineage>
        <taxon>Bacteria</taxon>
        <taxon>Pseudomonadati</taxon>
        <taxon>Pseudomonadota</taxon>
        <taxon>Gammaproteobacteria</taxon>
        <taxon>Oceanospirillales</taxon>
        <taxon>Endozoicomonadaceae</taxon>
        <taxon>Endozoicomonas</taxon>
    </lineage>
</organism>
<proteinExistence type="predicted"/>
<name>A0A081N0L6_9GAMM</name>
<comment type="caution">
    <text evidence="1">The sequence shown here is derived from an EMBL/GenBank/DDBJ whole genome shotgun (WGS) entry which is preliminary data.</text>
</comment>
<dbReference type="EMBL" id="JOKG01000005">
    <property type="protein sequence ID" value="KEQ11989.1"/>
    <property type="molecule type" value="Genomic_DNA"/>
</dbReference>
<gene>
    <name evidence="1" type="ORF">GZ77_23125</name>
</gene>
<sequence length="60" mass="6754">MGCVPLFLLAFSQLSNELLRIQSSKLSRDKPKKRLKDEEVKAGCAITFMAQPFMGECNAY</sequence>
<keyword evidence="2" id="KW-1185">Reference proteome</keyword>
<reference evidence="1 2" key="1">
    <citation type="submission" date="2014-06" db="EMBL/GenBank/DDBJ databases">
        <title>Whole Genome Sequences of Three Symbiotic Endozoicomonas Bacteria.</title>
        <authorList>
            <person name="Neave M.J."/>
            <person name="Apprill A."/>
            <person name="Voolstra C.R."/>
        </authorList>
    </citation>
    <scope>NUCLEOTIDE SEQUENCE [LARGE SCALE GENOMIC DNA]</scope>
    <source>
        <strain evidence="1 2">LMG 24815</strain>
    </source>
</reference>
<evidence type="ECO:0000313" key="1">
    <source>
        <dbReference type="EMBL" id="KEQ11989.1"/>
    </source>
</evidence>
<evidence type="ECO:0000313" key="2">
    <source>
        <dbReference type="Proteomes" id="UP000028006"/>
    </source>
</evidence>
<protein>
    <submittedName>
        <fullName evidence="1">Uncharacterized protein</fullName>
    </submittedName>
</protein>